<dbReference type="RefSeq" id="WP_247420992.1">
    <property type="nucleotide sequence ID" value="NZ_JALLGW010000004.1"/>
</dbReference>
<reference evidence="1 2" key="1">
    <citation type="journal article" date="2019" name="Int. J. Syst. Evol. Microbiol.">
        <title>The Global Catalogue of Microorganisms (GCM) 10K type strain sequencing project: providing services to taxonomists for standard genome sequencing and annotation.</title>
        <authorList>
            <consortium name="The Broad Institute Genomics Platform"/>
            <consortium name="The Broad Institute Genome Sequencing Center for Infectious Disease"/>
            <person name="Wu L."/>
            <person name="Ma J."/>
        </authorList>
    </citation>
    <scope>NUCLEOTIDE SEQUENCE [LARGE SCALE GENOMIC DNA]</scope>
    <source>
        <strain evidence="1 2">CGMCC 1.12543</strain>
    </source>
</reference>
<dbReference type="AlphaFoldDB" id="A0ABD5RTQ1"/>
<name>A0ABD5RTQ1_9EURY</name>
<gene>
    <name evidence="1" type="ORF">ACFPYI_21835</name>
</gene>
<sequence length="307" mass="33813">MDQREIDQRAREINSDNSVRQKAVRAHAALISYFDGEDPTGVIKSPNREFYAAFITILTGGSTSEFDRRRQKGSETLREELAEELMEAGFVTSGGELSVPGRSNYTELPSTSVGPLLPAVVAILQVEHGIDSTDAVRQYRPGSVETILPEEKTVPESTEDETLGTDQDWEANIRNAPGFDPTAAAYVYVLELTRMSDSSTWYYVGKREGGFSDLVSYIRGHARDFTRSRVVKQNGRDIVVGNYNASMKLPGVTHRVSAVERLVPLSSSDLDSFDDSGARSCFIAEIERRTAYEVALEKGTTNVLGGK</sequence>
<proteinExistence type="predicted"/>
<evidence type="ECO:0000313" key="2">
    <source>
        <dbReference type="Proteomes" id="UP001596099"/>
    </source>
</evidence>
<comment type="caution">
    <text evidence="1">The sequence shown here is derived from an EMBL/GenBank/DDBJ whole genome shotgun (WGS) entry which is preliminary data.</text>
</comment>
<evidence type="ECO:0008006" key="3">
    <source>
        <dbReference type="Google" id="ProtNLM"/>
    </source>
</evidence>
<dbReference type="EMBL" id="JBHSQH010000009">
    <property type="protein sequence ID" value="MFC5973970.1"/>
    <property type="molecule type" value="Genomic_DNA"/>
</dbReference>
<organism evidence="1 2">
    <name type="scientific">Halomarina salina</name>
    <dbReference type="NCBI Taxonomy" id="1872699"/>
    <lineage>
        <taxon>Archaea</taxon>
        <taxon>Methanobacteriati</taxon>
        <taxon>Methanobacteriota</taxon>
        <taxon>Stenosarchaea group</taxon>
        <taxon>Halobacteria</taxon>
        <taxon>Halobacteriales</taxon>
        <taxon>Natronomonadaceae</taxon>
        <taxon>Halomarina</taxon>
    </lineage>
</organism>
<dbReference type="Proteomes" id="UP001596099">
    <property type="component" value="Unassembled WGS sequence"/>
</dbReference>
<protein>
    <recommendedName>
        <fullName evidence="3">GIY-YIG nuclease family protein</fullName>
    </recommendedName>
</protein>
<evidence type="ECO:0000313" key="1">
    <source>
        <dbReference type="EMBL" id="MFC5973970.1"/>
    </source>
</evidence>
<accession>A0ABD5RTQ1</accession>
<keyword evidence="2" id="KW-1185">Reference proteome</keyword>